<dbReference type="RefSeq" id="WP_094789771.1">
    <property type="nucleotide sequence ID" value="NZ_JAEVHG010000026.1"/>
</dbReference>
<gene>
    <name evidence="2" type="ORF">B9G39_27880</name>
    <name evidence="1" type="ORF">B9G39_28015</name>
</gene>
<evidence type="ECO:0000313" key="1">
    <source>
        <dbReference type="EMBL" id="RDH41465.1"/>
    </source>
</evidence>
<proteinExistence type="predicted"/>
<dbReference type="EMBL" id="NDXW01000008">
    <property type="protein sequence ID" value="RDH41465.1"/>
    <property type="molecule type" value="Genomic_DNA"/>
</dbReference>
<accession>A0A4P9VEI2</accession>
<reference evidence="1 3" key="1">
    <citation type="submission" date="2017-04" db="EMBL/GenBank/DDBJ databases">
        <title>Draft genome sequence of Zooshikella ganghwensis VG4 isolated from Red Sea sediments.</title>
        <authorList>
            <person name="Rehman Z."/>
            <person name="Alam I."/>
            <person name="Kamau A."/>
            <person name="Bajic V."/>
            <person name="Leiknes T."/>
        </authorList>
    </citation>
    <scope>NUCLEOTIDE SEQUENCE [LARGE SCALE GENOMIC DNA]</scope>
    <source>
        <strain evidence="1 3">VG4</strain>
    </source>
</reference>
<organism evidence="1 3">
    <name type="scientific">Zooshikella ganghwensis</name>
    <dbReference type="NCBI Taxonomy" id="202772"/>
    <lineage>
        <taxon>Bacteria</taxon>
        <taxon>Pseudomonadati</taxon>
        <taxon>Pseudomonadota</taxon>
        <taxon>Gammaproteobacteria</taxon>
        <taxon>Oceanospirillales</taxon>
        <taxon>Zooshikellaceae</taxon>
        <taxon>Zooshikella</taxon>
    </lineage>
</organism>
<dbReference type="Proteomes" id="UP000257039">
    <property type="component" value="Unassembled WGS sequence"/>
</dbReference>
<protein>
    <submittedName>
        <fullName evidence="1">Uncharacterized protein</fullName>
    </submittedName>
</protein>
<evidence type="ECO:0000313" key="2">
    <source>
        <dbReference type="EMBL" id="RDH41571.1"/>
    </source>
</evidence>
<comment type="caution">
    <text evidence="1">The sequence shown here is derived from an EMBL/GenBank/DDBJ whole genome shotgun (WGS) entry which is preliminary data.</text>
</comment>
<evidence type="ECO:0000313" key="3">
    <source>
        <dbReference type="Proteomes" id="UP000257039"/>
    </source>
</evidence>
<sequence>MNATQKKLFDEMNAAYVARHEACQKYKEACKAFVESAEKTPEFMEQWKWLEAEEGIELKQKNNGN</sequence>
<name>A0A4P9VEI2_9GAMM</name>
<keyword evidence="3" id="KW-1185">Reference proteome</keyword>
<dbReference type="AlphaFoldDB" id="A0A4P9VEI2"/>
<dbReference type="EMBL" id="NDXW01000007">
    <property type="protein sequence ID" value="RDH41571.1"/>
    <property type="molecule type" value="Genomic_DNA"/>
</dbReference>